<geneLocation type="plasmid" evidence="16 17">
    <name>pRphaN771e</name>
</geneLocation>
<dbReference type="InterPro" id="IPR004805">
    <property type="entry name" value="DnaE2/DnaE/PolC"/>
</dbReference>
<dbReference type="Pfam" id="PF07733">
    <property type="entry name" value="DNA_pol3_alpha"/>
    <property type="match status" value="1"/>
</dbReference>
<dbReference type="PANTHER" id="PTHR32294">
    <property type="entry name" value="DNA POLYMERASE III SUBUNIT ALPHA"/>
    <property type="match status" value="1"/>
</dbReference>
<evidence type="ECO:0000256" key="5">
    <source>
        <dbReference type="ARBA" id="ARBA00022490"/>
    </source>
</evidence>
<dbReference type="InterPro" id="IPR003141">
    <property type="entry name" value="Pol/His_phosphatase_N"/>
</dbReference>
<comment type="catalytic activity">
    <reaction evidence="12 13">
        <text>DNA(n) + a 2'-deoxyribonucleoside 5'-triphosphate = DNA(n+1) + diphosphate</text>
        <dbReference type="Rhea" id="RHEA:22508"/>
        <dbReference type="Rhea" id="RHEA-COMP:17339"/>
        <dbReference type="Rhea" id="RHEA-COMP:17340"/>
        <dbReference type="ChEBI" id="CHEBI:33019"/>
        <dbReference type="ChEBI" id="CHEBI:61560"/>
        <dbReference type="ChEBI" id="CHEBI:173112"/>
        <dbReference type="EC" id="2.7.7.7"/>
    </reaction>
</comment>
<reference evidence="16 17" key="1">
    <citation type="submission" date="2015-11" db="EMBL/GenBank/DDBJ databases">
        <title>The limits of bacterial species coexistence and the symbiotic plasmid transference in sympatric Rhizobium populations.</title>
        <authorList>
            <person name="Perez-Carrascal O.M."/>
            <person name="VanInsberghe D."/>
            <person name="Juarez S."/>
            <person name="Polz M.F."/>
            <person name="Vinuesa P."/>
            <person name="Gonzalez V."/>
        </authorList>
    </citation>
    <scope>NUCLEOTIDE SEQUENCE [LARGE SCALE GENOMIC DNA]</scope>
    <source>
        <strain evidence="16 17">N771</strain>
        <plasmid evidence="16 17">pRphaN771e</plasmid>
    </source>
</reference>
<evidence type="ECO:0000256" key="7">
    <source>
        <dbReference type="ARBA" id="ARBA00022695"/>
    </source>
</evidence>
<dbReference type="PANTHER" id="PTHR32294:SF4">
    <property type="entry name" value="ERROR-PRONE DNA POLYMERASE"/>
    <property type="match status" value="1"/>
</dbReference>
<dbReference type="EC" id="2.7.7.7" evidence="3 13"/>
<comment type="function">
    <text evidence="13">DNA polymerase involved in damage-induced mutagenesis and translesion synthesis (TLS). It is not the major replicative DNA polymerase.</text>
</comment>
<evidence type="ECO:0000256" key="14">
    <source>
        <dbReference type="SAM" id="MobiDB-lite"/>
    </source>
</evidence>
<dbReference type="CDD" id="cd04485">
    <property type="entry name" value="DnaE_OBF"/>
    <property type="match status" value="1"/>
</dbReference>
<evidence type="ECO:0000256" key="9">
    <source>
        <dbReference type="ARBA" id="ARBA00022763"/>
    </source>
</evidence>
<evidence type="ECO:0000256" key="2">
    <source>
        <dbReference type="ARBA" id="ARBA00007391"/>
    </source>
</evidence>
<evidence type="ECO:0000313" key="16">
    <source>
        <dbReference type="EMBL" id="ANL89018.1"/>
    </source>
</evidence>
<evidence type="ECO:0000256" key="13">
    <source>
        <dbReference type="HAMAP-Rule" id="MF_01902"/>
    </source>
</evidence>
<accession>A0ABM6CLD0</accession>
<feature type="domain" description="Polymerase/histidinol phosphatase N-terminal" evidence="15">
    <location>
        <begin position="4"/>
        <end position="71"/>
    </location>
</feature>
<evidence type="ECO:0000256" key="10">
    <source>
        <dbReference type="ARBA" id="ARBA00022932"/>
    </source>
</evidence>
<dbReference type="CDD" id="cd07434">
    <property type="entry name" value="PHP_PolIIIA_DnaE2"/>
    <property type="match status" value="1"/>
</dbReference>
<keyword evidence="11 13" id="KW-0234">DNA repair</keyword>
<dbReference type="InterPro" id="IPR004013">
    <property type="entry name" value="PHP_dom"/>
</dbReference>
<evidence type="ECO:0000256" key="6">
    <source>
        <dbReference type="ARBA" id="ARBA00022679"/>
    </source>
</evidence>
<dbReference type="Pfam" id="PF02811">
    <property type="entry name" value="PHP"/>
    <property type="match status" value="1"/>
</dbReference>
<keyword evidence="7 13" id="KW-0548">Nucleotidyltransferase</keyword>
<dbReference type="SUPFAM" id="SSF89550">
    <property type="entry name" value="PHP domain-like"/>
    <property type="match status" value="1"/>
</dbReference>
<keyword evidence="5 13" id="KW-0963">Cytoplasm</keyword>
<dbReference type="InterPro" id="IPR004365">
    <property type="entry name" value="NA-bd_OB_tRNA"/>
</dbReference>
<keyword evidence="8 13" id="KW-0235">DNA replication</keyword>
<dbReference type="Pfam" id="PF01336">
    <property type="entry name" value="tRNA_anti-codon"/>
    <property type="match status" value="1"/>
</dbReference>
<keyword evidence="9 13" id="KW-0227">DNA damage</keyword>
<evidence type="ECO:0000256" key="12">
    <source>
        <dbReference type="ARBA" id="ARBA00049244"/>
    </source>
</evidence>
<evidence type="ECO:0000256" key="1">
    <source>
        <dbReference type="ARBA" id="ARBA00004496"/>
    </source>
</evidence>
<evidence type="ECO:0000256" key="11">
    <source>
        <dbReference type="ARBA" id="ARBA00023204"/>
    </source>
</evidence>
<sequence>MRYAELQVTTHFSFLRGASSAEELFATAKLMGIEALGVVDRNSLAGIVRALEASRATGLRLVVGCRLDLADGMSILVYPTDRAAYSRLTRLLTLGKGRGGKANCILHLDDVAHYCEALIGILVPDMPDDACAVQLRKMAEIFGDQAYVSLCLRRRPNDQMRLHELSNLAAQHGVKTVVTNDVLFHEPGRRQLQDVVTCIRTGTTIDDVGFERERHADRYLKPPEEMARLFPRYPEALARTVEIVERCRFSLEELVYQYPEEALIPGMTAQQSLEHYTWEGVKTRYPEGLPAHVEKTIRHELALIETMKYAPYFLTVFSIVRYARSQGILCQGRGSAANSAVCYVLGITSIDPDTNDLLFERFVSQERDEPPDIDVDFEHERREEVIQWIYRTYGHDKAALCSTVTRYRAKGAIRDVGKALGLPEDLIKALSSGIWSWSETVGENQVRALGLNPDDRRLALTLRLAQQLMGAPRHLGQHPGGFVLTHDRLDHLVPIEPAAMADRQVIEWDKDDVEALKMMKVDVLALGMLTCMAKAFALIGDHKHQELDLATIPQEDPATYAMICKADTLGTFQIESRAQMSMLPRMKPETFYDLVIQVAIVRPGPIQGDMVHPYLRRREGKEKVEYPTPELEAVLHRTLGVPLFQESAMKIAMVCAGFTGGEADQLRKSMATFKFTGGVSRFEDKLVSGMIRNGYSPEFAKRTFGQLEGFGSYGFPESHAASFALIAYASSYIKCHFPDVFCAALLNSQPMGFYAPAQIVTDARKHGVEVRPVCINRSRWDCTLEDVEGTDHHAVRLGMRLVRGLATADSARIVAARGDEPFASVDDMWRRSGVPAASLVELAEADAFLPSLRLERRDALWAIKALRDEPLPLFTAAAEREARAIAEQQEPDVELRQMTDGHNVVEDYSHVGLTLREHPLRFLRADLTQRRIVTCAQAMTARDGQWLMAAGLVLVRQRPGSAKGVMFITIEDETGIANVVVWPKLFERSRRVVLGASMMAINGRIQREGEVVHLVAQQLFDLSADLSGLAGRDARKSASGGSCQGHVHAGSSYRDAEDQEPAFSVMLKADD</sequence>
<gene>
    <name evidence="16" type="primary">dnaE2-2</name>
    <name evidence="13" type="synonym">dnaE2</name>
    <name evidence="16" type="ORF">AMC81_PE00775</name>
</gene>
<dbReference type="InterPro" id="IPR029460">
    <property type="entry name" value="DNAPol_HHH"/>
</dbReference>
<dbReference type="Pfam" id="PF14579">
    <property type="entry name" value="HHH_6"/>
    <property type="match status" value="1"/>
</dbReference>
<keyword evidence="10 13" id="KW-0239">DNA-directed DNA polymerase</keyword>
<evidence type="ECO:0000313" key="17">
    <source>
        <dbReference type="Proteomes" id="UP000078551"/>
    </source>
</evidence>
<keyword evidence="17" id="KW-1185">Reference proteome</keyword>
<evidence type="ECO:0000256" key="3">
    <source>
        <dbReference type="ARBA" id="ARBA00012417"/>
    </source>
</evidence>
<comment type="subcellular location">
    <subcellularLocation>
        <location evidence="1 13">Cytoplasm</location>
    </subcellularLocation>
</comment>
<dbReference type="InterPro" id="IPR040982">
    <property type="entry name" value="DNA_pol3_finger"/>
</dbReference>
<dbReference type="InterPro" id="IPR011708">
    <property type="entry name" value="DNA_pol3_alpha_NTPase_dom"/>
</dbReference>
<evidence type="ECO:0000259" key="15">
    <source>
        <dbReference type="SMART" id="SM00481"/>
    </source>
</evidence>
<dbReference type="Gene3D" id="3.20.20.140">
    <property type="entry name" value="Metal-dependent hydrolases"/>
    <property type="match status" value="1"/>
</dbReference>
<dbReference type="SMART" id="SM00481">
    <property type="entry name" value="POLIIIAc"/>
    <property type="match status" value="1"/>
</dbReference>
<proteinExistence type="inferred from homology"/>
<dbReference type="Gene3D" id="1.10.150.870">
    <property type="match status" value="1"/>
</dbReference>
<dbReference type="GO" id="GO:0003887">
    <property type="term" value="F:DNA-directed DNA polymerase activity"/>
    <property type="evidence" value="ECO:0007669"/>
    <property type="project" value="UniProtKB-EC"/>
</dbReference>
<dbReference type="InterPro" id="IPR016195">
    <property type="entry name" value="Pol/histidinol_Pase-like"/>
</dbReference>
<evidence type="ECO:0000256" key="8">
    <source>
        <dbReference type="ARBA" id="ARBA00022705"/>
    </source>
</evidence>
<dbReference type="EMBL" id="CP013573">
    <property type="protein sequence ID" value="ANL89018.1"/>
    <property type="molecule type" value="Genomic_DNA"/>
</dbReference>
<protein>
    <recommendedName>
        <fullName evidence="4 13">Error-prone DNA polymerase</fullName>
        <ecNumber evidence="3 13">2.7.7.7</ecNumber>
    </recommendedName>
</protein>
<comment type="similarity">
    <text evidence="2 13">Belongs to the DNA polymerase type-C family. DnaE2 subfamily.</text>
</comment>
<keyword evidence="6 13" id="KW-0808">Transferase</keyword>
<evidence type="ECO:0000256" key="4">
    <source>
        <dbReference type="ARBA" id="ARBA00017273"/>
    </source>
</evidence>
<dbReference type="NCBIfam" id="NF004225">
    <property type="entry name" value="PRK05672.1"/>
    <property type="match status" value="1"/>
</dbReference>
<dbReference type="NCBIfam" id="TIGR00594">
    <property type="entry name" value="polc"/>
    <property type="match status" value="1"/>
</dbReference>
<keyword evidence="16" id="KW-0614">Plasmid</keyword>
<name>A0ABM6CLD0_9HYPH</name>
<dbReference type="HAMAP" id="MF_01902">
    <property type="entry name" value="DNApol_error_prone"/>
    <property type="match status" value="1"/>
</dbReference>
<dbReference type="Pfam" id="PF17657">
    <property type="entry name" value="DNA_pol3_finger"/>
    <property type="match status" value="1"/>
</dbReference>
<feature type="region of interest" description="Disordered" evidence="14">
    <location>
        <begin position="1035"/>
        <end position="1058"/>
    </location>
</feature>
<dbReference type="Proteomes" id="UP000078551">
    <property type="component" value="Plasmid pRphaN771e"/>
</dbReference>
<organism evidence="16 17">
    <name type="scientific">Rhizobium phaseoli</name>
    <dbReference type="NCBI Taxonomy" id="396"/>
    <lineage>
        <taxon>Bacteria</taxon>
        <taxon>Pseudomonadati</taxon>
        <taxon>Pseudomonadota</taxon>
        <taxon>Alphaproteobacteria</taxon>
        <taxon>Hyphomicrobiales</taxon>
        <taxon>Rhizobiaceae</taxon>
        <taxon>Rhizobium/Agrobacterium group</taxon>
        <taxon>Rhizobium</taxon>
    </lineage>
</organism>
<dbReference type="InterPro" id="IPR023073">
    <property type="entry name" value="DnaE2"/>
</dbReference>